<organism evidence="2 3">
    <name type="scientific">Punica granatum</name>
    <name type="common">Pomegranate</name>
    <dbReference type="NCBI Taxonomy" id="22663"/>
    <lineage>
        <taxon>Eukaryota</taxon>
        <taxon>Viridiplantae</taxon>
        <taxon>Streptophyta</taxon>
        <taxon>Embryophyta</taxon>
        <taxon>Tracheophyta</taxon>
        <taxon>Spermatophyta</taxon>
        <taxon>Magnoliopsida</taxon>
        <taxon>eudicotyledons</taxon>
        <taxon>Gunneridae</taxon>
        <taxon>Pentapetalae</taxon>
        <taxon>rosids</taxon>
        <taxon>malvids</taxon>
        <taxon>Myrtales</taxon>
        <taxon>Lythraceae</taxon>
        <taxon>Punica</taxon>
    </lineage>
</organism>
<dbReference type="EMBL" id="PGOL01006246">
    <property type="protein sequence ID" value="PKI33882.1"/>
    <property type="molecule type" value="Genomic_DNA"/>
</dbReference>
<evidence type="ECO:0000313" key="3">
    <source>
        <dbReference type="Proteomes" id="UP000233551"/>
    </source>
</evidence>
<dbReference type="AlphaFoldDB" id="A0A2I0HQ96"/>
<feature type="compositionally biased region" description="Basic residues" evidence="1">
    <location>
        <begin position="34"/>
        <end position="44"/>
    </location>
</feature>
<name>A0A2I0HQ96_PUNGR</name>
<evidence type="ECO:0000313" key="2">
    <source>
        <dbReference type="EMBL" id="PKI33882.1"/>
    </source>
</evidence>
<evidence type="ECO:0000256" key="1">
    <source>
        <dbReference type="SAM" id="MobiDB-lite"/>
    </source>
</evidence>
<dbReference type="Proteomes" id="UP000233551">
    <property type="component" value="Unassembled WGS sequence"/>
</dbReference>
<accession>A0A2I0HQ96</accession>
<comment type="caution">
    <text evidence="2">The sequence shown here is derived from an EMBL/GenBank/DDBJ whole genome shotgun (WGS) entry which is preliminary data.</text>
</comment>
<feature type="region of interest" description="Disordered" evidence="1">
    <location>
        <begin position="1"/>
        <end position="73"/>
    </location>
</feature>
<gene>
    <name evidence="2" type="ORF">CRG98_045712</name>
</gene>
<proteinExistence type="predicted"/>
<protein>
    <submittedName>
        <fullName evidence="2">Uncharacterized protein</fullName>
    </submittedName>
</protein>
<reference evidence="2 3" key="1">
    <citation type="submission" date="2017-11" db="EMBL/GenBank/DDBJ databases">
        <title>De-novo sequencing of pomegranate (Punica granatum L.) genome.</title>
        <authorList>
            <person name="Akparov Z."/>
            <person name="Amiraslanov A."/>
            <person name="Hajiyeva S."/>
            <person name="Abbasov M."/>
            <person name="Kaur K."/>
            <person name="Hamwieh A."/>
            <person name="Solovyev V."/>
            <person name="Salamov A."/>
            <person name="Braich B."/>
            <person name="Kosarev P."/>
            <person name="Mahmoud A."/>
            <person name="Hajiyev E."/>
            <person name="Babayeva S."/>
            <person name="Izzatullayeva V."/>
            <person name="Mammadov A."/>
            <person name="Mammadov A."/>
            <person name="Sharifova S."/>
            <person name="Ojaghi J."/>
            <person name="Eynullazada K."/>
            <person name="Bayramov B."/>
            <person name="Abdulazimova A."/>
            <person name="Shahmuradov I."/>
        </authorList>
    </citation>
    <scope>NUCLEOTIDE SEQUENCE [LARGE SCALE GENOMIC DNA]</scope>
    <source>
        <strain evidence="3">cv. AG2017</strain>
        <tissue evidence="2">Leaf</tissue>
    </source>
</reference>
<keyword evidence="3" id="KW-1185">Reference proteome</keyword>
<sequence>MNSVLERKSKVKEGLGLPIGDPDPSTEVAGILRGYRRTRRKGQGHRLTPPAPESTRGSESEFPIDLRAGVAYR</sequence>
<feature type="compositionally biased region" description="Basic and acidic residues" evidence="1">
    <location>
        <begin position="1"/>
        <end position="13"/>
    </location>
</feature>